<dbReference type="RefSeq" id="WP_359778178.1">
    <property type="nucleotide sequence ID" value="NZ_JBEYRR010000004.1"/>
</dbReference>
<evidence type="ECO:0000313" key="2">
    <source>
        <dbReference type="EMBL" id="MEW2362838.1"/>
    </source>
</evidence>
<protein>
    <submittedName>
        <fullName evidence="2">CBS domain-containing protein</fullName>
    </submittedName>
</protein>
<evidence type="ECO:0000313" key="3">
    <source>
        <dbReference type="Proteomes" id="UP001553843"/>
    </source>
</evidence>
<organism evidence="2 3">
    <name type="scientific">Streptomyces huasconensis</name>
    <dbReference type="NCBI Taxonomy" id="1854574"/>
    <lineage>
        <taxon>Bacteria</taxon>
        <taxon>Bacillati</taxon>
        <taxon>Actinomycetota</taxon>
        <taxon>Actinomycetes</taxon>
        <taxon>Kitasatosporales</taxon>
        <taxon>Streptomycetaceae</taxon>
        <taxon>Streptomyces</taxon>
    </lineage>
</organism>
<dbReference type="Proteomes" id="UP001553843">
    <property type="component" value="Unassembled WGS sequence"/>
</dbReference>
<name>A0ABV3LTQ4_9ACTN</name>
<dbReference type="InterPro" id="IPR000644">
    <property type="entry name" value="CBS_dom"/>
</dbReference>
<evidence type="ECO:0000259" key="1">
    <source>
        <dbReference type="Pfam" id="PF00571"/>
    </source>
</evidence>
<gene>
    <name evidence="2" type="ORF">AB0887_12890</name>
</gene>
<accession>A0ABV3LTQ4</accession>
<feature type="domain" description="CBS" evidence="1">
    <location>
        <begin position="18"/>
        <end position="59"/>
    </location>
</feature>
<reference evidence="2 3" key="1">
    <citation type="submission" date="2024-06" db="EMBL/GenBank/DDBJ databases">
        <title>The Natural Products Discovery Center: Release of the First 8490 Sequenced Strains for Exploring Actinobacteria Biosynthetic Diversity.</title>
        <authorList>
            <person name="Kalkreuter E."/>
            <person name="Kautsar S.A."/>
            <person name="Yang D."/>
            <person name="Bader C.D."/>
            <person name="Teijaro C.N."/>
            <person name="Fluegel L."/>
            <person name="Davis C.M."/>
            <person name="Simpson J.R."/>
            <person name="Lauterbach L."/>
            <person name="Steele A.D."/>
            <person name="Gui C."/>
            <person name="Meng S."/>
            <person name="Li G."/>
            <person name="Viehrig K."/>
            <person name="Ye F."/>
            <person name="Su P."/>
            <person name="Kiefer A.F."/>
            <person name="Nichols A."/>
            <person name="Cepeda A.J."/>
            <person name="Yan W."/>
            <person name="Fan B."/>
            <person name="Jiang Y."/>
            <person name="Adhikari A."/>
            <person name="Zheng C.-J."/>
            <person name="Schuster L."/>
            <person name="Cowan T.M."/>
            <person name="Smanski M.J."/>
            <person name="Chevrette M.G."/>
            <person name="De Carvalho L.P.S."/>
            <person name="Shen B."/>
        </authorList>
    </citation>
    <scope>NUCLEOTIDE SEQUENCE [LARGE SCALE GENOMIC DNA]</scope>
    <source>
        <strain evidence="2 3">NPDC047833</strain>
    </source>
</reference>
<proteinExistence type="predicted"/>
<comment type="caution">
    <text evidence="2">The sequence shown here is derived from an EMBL/GenBank/DDBJ whole genome shotgun (WGS) entry which is preliminary data.</text>
</comment>
<keyword evidence="3" id="KW-1185">Reference proteome</keyword>
<dbReference type="EMBL" id="JBEYRS010000004">
    <property type="protein sequence ID" value="MEW2362838.1"/>
    <property type="molecule type" value="Genomic_DNA"/>
</dbReference>
<dbReference type="InterPro" id="IPR046342">
    <property type="entry name" value="CBS_dom_sf"/>
</dbReference>
<sequence>MTPVTAVDGTTGESGPRVWTDMTVEVALSVMAGARVTHLLVCDEDGGPTGRVSRAGLIAVRDGAGYTDRVRLRDLSDISDISGIS</sequence>
<dbReference type="Pfam" id="PF00571">
    <property type="entry name" value="CBS"/>
    <property type="match status" value="1"/>
</dbReference>
<dbReference type="SUPFAM" id="SSF54631">
    <property type="entry name" value="CBS-domain pair"/>
    <property type="match status" value="1"/>
</dbReference>